<reference evidence="3 4" key="1">
    <citation type="submission" date="2023-12" db="EMBL/GenBank/DDBJ databases">
        <title>Blastococcus brunescens sp. nov., an actonobacterium isolated from sandstone collected in sahara desert.</title>
        <authorList>
            <person name="Gtari M."/>
            <person name="Ghodhbane F."/>
        </authorList>
    </citation>
    <scope>NUCLEOTIDE SEQUENCE [LARGE SCALE GENOMIC DNA]</scope>
    <source>
        <strain evidence="3 4">BMG 8361</strain>
    </source>
</reference>
<feature type="domain" description="TrwC relaxase" evidence="2">
    <location>
        <begin position="61"/>
        <end position="127"/>
    </location>
</feature>
<evidence type="ECO:0000313" key="4">
    <source>
        <dbReference type="Proteomes" id="UP001324287"/>
    </source>
</evidence>
<feature type="region of interest" description="Disordered" evidence="1">
    <location>
        <begin position="1"/>
        <end position="120"/>
    </location>
</feature>
<dbReference type="SUPFAM" id="SSF55464">
    <property type="entry name" value="Origin of replication-binding domain, RBD-like"/>
    <property type="match status" value="1"/>
</dbReference>
<dbReference type="Pfam" id="PF08751">
    <property type="entry name" value="TrwC"/>
    <property type="match status" value="1"/>
</dbReference>
<sequence length="179" mass="19849">MARVGRSTALQEQRHRLRAVQHPPAGVAHRAARRPLRRPPGRGSEQAAGAGDRRRRRRAPRLWSSRRASIDTRRAALSAQFQADHGRPPTPKEAVSLAQRANLETRQRKHQPRSNAEQRAAWRTEALAVLGGEGGLRDYLRSALAPAAAPRRSALRVGGLTRPPSTCCRQCRVRARPGR</sequence>
<evidence type="ECO:0000313" key="3">
    <source>
        <dbReference type="EMBL" id="WRL66901.1"/>
    </source>
</evidence>
<name>A0ABZ1BAM7_9ACTN</name>
<organism evidence="3 4">
    <name type="scientific">Blastococcus brunescens</name>
    <dbReference type="NCBI Taxonomy" id="1564165"/>
    <lineage>
        <taxon>Bacteria</taxon>
        <taxon>Bacillati</taxon>
        <taxon>Actinomycetota</taxon>
        <taxon>Actinomycetes</taxon>
        <taxon>Geodermatophilales</taxon>
        <taxon>Geodermatophilaceae</taxon>
        <taxon>Blastococcus</taxon>
    </lineage>
</organism>
<dbReference type="EMBL" id="CP141261">
    <property type="protein sequence ID" value="WRL66901.1"/>
    <property type="molecule type" value="Genomic_DNA"/>
</dbReference>
<feature type="compositionally biased region" description="Basic residues" evidence="1">
    <location>
        <begin position="30"/>
        <end position="40"/>
    </location>
</feature>
<dbReference type="RefSeq" id="WP_324278212.1">
    <property type="nucleotide sequence ID" value="NZ_CP141261.1"/>
</dbReference>
<gene>
    <name evidence="3" type="ORF">U6N30_08760</name>
</gene>
<feature type="compositionally biased region" description="Low complexity" evidence="1">
    <location>
        <begin position="41"/>
        <end position="50"/>
    </location>
</feature>
<evidence type="ECO:0000256" key="1">
    <source>
        <dbReference type="SAM" id="MobiDB-lite"/>
    </source>
</evidence>
<dbReference type="InterPro" id="IPR014862">
    <property type="entry name" value="TrwC"/>
</dbReference>
<accession>A0ABZ1BAM7</accession>
<keyword evidence="4" id="KW-1185">Reference proteome</keyword>
<evidence type="ECO:0000259" key="2">
    <source>
        <dbReference type="Pfam" id="PF08751"/>
    </source>
</evidence>
<protein>
    <submittedName>
        <fullName evidence="3">Relaxase domain-containing protein</fullName>
    </submittedName>
</protein>
<dbReference type="Proteomes" id="UP001324287">
    <property type="component" value="Chromosome"/>
</dbReference>
<proteinExistence type="predicted"/>